<dbReference type="KEGG" id="pshq:F3W81_03735"/>
<evidence type="ECO:0000259" key="10">
    <source>
        <dbReference type="Pfam" id="PF01488"/>
    </source>
</evidence>
<evidence type="ECO:0000313" key="14">
    <source>
        <dbReference type="Proteomes" id="UP000594118"/>
    </source>
</evidence>
<feature type="binding site" evidence="9">
    <location>
        <position position="124"/>
    </location>
    <ligand>
        <name>shikimate</name>
        <dbReference type="ChEBI" id="CHEBI:36208"/>
    </ligand>
</feature>
<dbReference type="GO" id="GO:0050661">
    <property type="term" value="F:NADP binding"/>
    <property type="evidence" value="ECO:0007669"/>
    <property type="project" value="TreeGrafter"/>
</dbReference>
<feature type="domain" description="SDH C-terminal" evidence="12">
    <location>
        <begin position="256"/>
        <end position="283"/>
    </location>
</feature>
<dbReference type="Proteomes" id="UP000594118">
    <property type="component" value="Chromosome"/>
</dbReference>
<comment type="function">
    <text evidence="9">Involved in the biosynthesis of the chorismate, which leads to the biosynthesis of aromatic amino acids. Catalyzes the reversible NADPH linked reduction of 3-dehydroshikimate (DHSA) to yield shikimate (SA).</text>
</comment>
<comment type="catalytic activity">
    <reaction evidence="7 9">
        <text>shikimate + NADP(+) = 3-dehydroshikimate + NADPH + H(+)</text>
        <dbReference type="Rhea" id="RHEA:17737"/>
        <dbReference type="ChEBI" id="CHEBI:15378"/>
        <dbReference type="ChEBI" id="CHEBI:16630"/>
        <dbReference type="ChEBI" id="CHEBI:36208"/>
        <dbReference type="ChEBI" id="CHEBI:57783"/>
        <dbReference type="ChEBI" id="CHEBI:58349"/>
        <dbReference type="EC" id="1.1.1.25"/>
    </reaction>
</comment>
<evidence type="ECO:0000256" key="1">
    <source>
        <dbReference type="ARBA" id="ARBA00004871"/>
    </source>
</evidence>
<dbReference type="GO" id="GO:0009423">
    <property type="term" value="P:chorismate biosynthetic process"/>
    <property type="evidence" value="ECO:0007669"/>
    <property type="project" value="UniProtKB-UniRule"/>
</dbReference>
<proteinExistence type="inferred from homology"/>
<name>A0A7L9WJ79_9RHOB</name>
<dbReference type="Pfam" id="PF01488">
    <property type="entry name" value="Shikimate_DH"/>
    <property type="match status" value="1"/>
</dbReference>
<feature type="binding site" evidence="9">
    <location>
        <position position="263"/>
    </location>
    <ligand>
        <name>shikimate</name>
        <dbReference type="ChEBI" id="CHEBI:36208"/>
    </ligand>
</feature>
<dbReference type="NCBIfam" id="NF009201">
    <property type="entry name" value="PRK12549.1"/>
    <property type="match status" value="1"/>
</dbReference>
<evidence type="ECO:0000256" key="3">
    <source>
        <dbReference type="ARBA" id="ARBA00022605"/>
    </source>
</evidence>
<gene>
    <name evidence="9" type="primary">aroE</name>
    <name evidence="13" type="ORF">F3W81_03735</name>
</gene>
<keyword evidence="5 9" id="KW-0560">Oxidoreductase</keyword>
<evidence type="ECO:0000259" key="12">
    <source>
        <dbReference type="Pfam" id="PF18317"/>
    </source>
</evidence>
<keyword evidence="3 9" id="KW-0028">Amino-acid biosynthesis</keyword>
<dbReference type="EMBL" id="CP045201">
    <property type="protein sequence ID" value="QOL80012.1"/>
    <property type="molecule type" value="Genomic_DNA"/>
</dbReference>
<keyword evidence="6 9" id="KW-0057">Aromatic amino acid biosynthesis</keyword>
<dbReference type="GO" id="GO:0009073">
    <property type="term" value="P:aromatic amino acid family biosynthetic process"/>
    <property type="evidence" value="ECO:0007669"/>
    <property type="project" value="UniProtKB-KW"/>
</dbReference>
<evidence type="ECO:0000256" key="9">
    <source>
        <dbReference type="HAMAP-Rule" id="MF_00222"/>
    </source>
</evidence>
<comment type="similarity">
    <text evidence="9">Belongs to the shikimate dehydrogenase family.</text>
</comment>
<dbReference type="EC" id="1.1.1.25" evidence="2 9"/>
<evidence type="ECO:0000313" key="13">
    <source>
        <dbReference type="EMBL" id="QOL80012.1"/>
    </source>
</evidence>
<dbReference type="InterPro" id="IPR036291">
    <property type="entry name" value="NAD(P)-bd_dom_sf"/>
</dbReference>
<evidence type="ECO:0000259" key="11">
    <source>
        <dbReference type="Pfam" id="PF08501"/>
    </source>
</evidence>
<dbReference type="InterPro" id="IPR041121">
    <property type="entry name" value="SDH_C"/>
</dbReference>
<feature type="binding site" evidence="9">
    <location>
        <position position="235"/>
    </location>
    <ligand>
        <name>shikimate</name>
        <dbReference type="ChEBI" id="CHEBI:36208"/>
    </ligand>
</feature>
<dbReference type="NCBIfam" id="NF001319">
    <property type="entry name" value="PRK00258.3-3"/>
    <property type="match status" value="1"/>
</dbReference>
<evidence type="ECO:0000256" key="6">
    <source>
        <dbReference type="ARBA" id="ARBA00023141"/>
    </source>
</evidence>
<dbReference type="PANTHER" id="PTHR21089">
    <property type="entry name" value="SHIKIMATE DEHYDROGENASE"/>
    <property type="match status" value="1"/>
</dbReference>
<comment type="subunit">
    <text evidence="9">Homodimer.</text>
</comment>
<reference evidence="13 14" key="1">
    <citation type="submission" date="2019-10" db="EMBL/GenBank/DDBJ databases">
        <title>Pseudopuniceibacterium sp. HQ09 islated from Antarctica.</title>
        <authorList>
            <person name="Liao L."/>
            <person name="Su S."/>
            <person name="Chen B."/>
            <person name="Yu Y."/>
        </authorList>
    </citation>
    <scope>NUCLEOTIDE SEQUENCE [LARGE SCALE GENOMIC DNA]</scope>
    <source>
        <strain evidence="13 14">HQ09</strain>
    </source>
</reference>
<organism evidence="13 14">
    <name type="scientific">Pseudooceanicola spongiae</name>
    <dbReference type="NCBI Taxonomy" id="2613965"/>
    <lineage>
        <taxon>Bacteria</taxon>
        <taxon>Pseudomonadati</taxon>
        <taxon>Pseudomonadota</taxon>
        <taxon>Alphaproteobacteria</taxon>
        <taxon>Rhodobacterales</taxon>
        <taxon>Paracoccaceae</taxon>
        <taxon>Pseudooceanicola</taxon>
    </lineage>
</organism>
<comment type="caution">
    <text evidence="9">Lacks conserved residue(s) required for the propagation of feature annotation.</text>
</comment>
<dbReference type="RefSeq" id="WP_193082327.1">
    <property type="nucleotide sequence ID" value="NZ_CP045201.1"/>
</dbReference>
<keyword evidence="4 9" id="KW-0521">NADP</keyword>
<evidence type="ECO:0000256" key="7">
    <source>
        <dbReference type="ARBA" id="ARBA00049442"/>
    </source>
</evidence>
<evidence type="ECO:0000256" key="8">
    <source>
        <dbReference type="ARBA" id="ARBA00060613"/>
    </source>
</evidence>
<evidence type="ECO:0000256" key="5">
    <source>
        <dbReference type="ARBA" id="ARBA00023002"/>
    </source>
</evidence>
<evidence type="ECO:0000256" key="2">
    <source>
        <dbReference type="ARBA" id="ARBA00012962"/>
    </source>
</evidence>
<feature type="active site" description="Proton acceptor" evidence="9">
    <location>
        <position position="88"/>
    </location>
</feature>
<dbReference type="GO" id="GO:0004764">
    <property type="term" value="F:shikimate 3-dehydrogenase (NADP+) activity"/>
    <property type="evidence" value="ECO:0007669"/>
    <property type="project" value="UniProtKB-UniRule"/>
</dbReference>
<feature type="binding site" evidence="9">
    <location>
        <position position="233"/>
    </location>
    <ligand>
        <name>NADP(+)</name>
        <dbReference type="ChEBI" id="CHEBI:58349"/>
    </ligand>
</feature>
<feature type="binding site" evidence="9">
    <location>
        <position position="84"/>
    </location>
    <ligand>
        <name>shikimate</name>
        <dbReference type="ChEBI" id="CHEBI:36208"/>
    </ligand>
</feature>
<dbReference type="AlphaFoldDB" id="A0A7L9WJ79"/>
<dbReference type="UniPathway" id="UPA00053">
    <property type="reaction ID" value="UER00087"/>
</dbReference>
<comment type="pathway">
    <text evidence="1 9">Metabolic intermediate biosynthesis; chorismate biosynthesis; chorismate from D-erythrose 4-phosphate and phosphoenolpyruvate: step 4/7.</text>
</comment>
<dbReference type="CDD" id="cd01065">
    <property type="entry name" value="NAD_bind_Shikimate_DH"/>
    <property type="match status" value="1"/>
</dbReference>
<dbReference type="Gene3D" id="3.40.50.10860">
    <property type="entry name" value="Leucine Dehydrogenase, chain A, domain 1"/>
    <property type="match status" value="1"/>
</dbReference>
<dbReference type="InterPro" id="IPR006151">
    <property type="entry name" value="Shikm_DH/Glu-tRNA_Rdtase"/>
</dbReference>
<dbReference type="SUPFAM" id="SSF53223">
    <property type="entry name" value="Aminoacid dehydrogenase-like, N-terminal domain"/>
    <property type="match status" value="1"/>
</dbReference>
<sequence length="292" mass="30745">MGTSPLADSTSQGSLSPQTSVRVGLVGRGIGQSRTPGMHMAEGAALGLAYTYDLIDPDTMAEAPSLETLIARAEAEGYAGLNITFPYKRDVIALLDALSPAAQRVGAVNTVVFEDGKRRGHNTDFWGFGESLRRGLPDASRKAVLLLGAGGAGGAVAHALRDTGTENLFIFDRDEGLANDLAAQVGAEVPTSLAEAADLADGIVNATPMGMAKLPGTAMDVALIQPRHWVADIVYFPRETELLRAARARGCQVLDGSGMAVFQAVRAFKLFSGLEPDPARMRATFEAFENQV</sequence>
<dbReference type="Gene3D" id="3.40.50.720">
    <property type="entry name" value="NAD(P)-binding Rossmann-like Domain"/>
    <property type="match status" value="1"/>
</dbReference>
<dbReference type="GO" id="GO:0008652">
    <property type="term" value="P:amino acid biosynthetic process"/>
    <property type="evidence" value="ECO:0007669"/>
    <property type="project" value="UniProtKB-KW"/>
</dbReference>
<feature type="domain" description="Shikimate dehydrogenase substrate binding N-terminal" evidence="11">
    <location>
        <begin position="25"/>
        <end position="111"/>
    </location>
</feature>
<dbReference type="HAMAP" id="MF_00222">
    <property type="entry name" value="Shikimate_DH_AroE"/>
    <property type="match status" value="1"/>
</dbReference>
<feature type="domain" description="Quinate/shikimate 5-dehydrogenase/glutamyl-tRNA reductase" evidence="10">
    <location>
        <begin position="135"/>
        <end position="202"/>
    </location>
</feature>
<feature type="binding site" evidence="9">
    <location>
        <position position="256"/>
    </location>
    <ligand>
        <name>NADP(+)</name>
        <dbReference type="ChEBI" id="CHEBI:58349"/>
    </ligand>
</feature>
<protein>
    <recommendedName>
        <fullName evidence="2 9">Shikimate dehydrogenase (NADP(+))</fullName>
        <shortName evidence="9">SDH</shortName>
        <ecNumber evidence="2 9">1.1.1.25</ecNumber>
    </recommendedName>
</protein>
<dbReference type="Pfam" id="PF18317">
    <property type="entry name" value="SDH_C"/>
    <property type="match status" value="1"/>
</dbReference>
<dbReference type="GO" id="GO:0005829">
    <property type="term" value="C:cytosol"/>
    <property type="evidence" value="ECO:0007669"/>
    <property type="project" value="TreeGrafter"/>
</dbReference>
<dbReference type="InterPro" id="IPR022893">
    <property type="entry name" value="Shikimate_DH_fam"/>
</dbReference>
<accession>A0A7L9WJ79</accession>
<feature type="binding site" evidence="9">
    <location>
        <position position="109"/>
    </location>
    <ligand>
        <name>shikimate</name>
        <dbReference type="ChEBI" id="CHEBI:36208"/>
    </ligand>
</feature>
<dbReference type="InterPro" id="IPR046346">
    <property type="entry name" value="Aminoacid_DH-like_N_sf"/>
</dbReference>
<dbReference type="Pfam" id="PF08501">
    <property type="entry name" value="Shikimate_dh_N"/>
    <property type="match status" value="1"/>
</dbReference>
<dbReference type="GO" id="GO:0019632">
    <property type="term" value="P:shikimate metabolic process"/>
    <property type="evidence" value="ECO:0007669"/>
    <property type="project" value="TreeGrafter"/>
</dbReference>
<evidence type="ECO:0000256" key="4">
    <source>
        <dbReference type="ARBA" id="ARBA00022857"/>
    </source>
</evidence>
<dbReference type="PANTHER" id="PTHR21089:SF1">
    <property type="entry name" value="BIFUNCTIONAL 3-DEHYDROQUINATE DEHYDRATASE_SHIKIMATE DEHYDROGENASE, CHLOROPLASTIC"/>
    <property type="match status" value="1"/>
</dbReference>
<dbReference type="FunFam" id="3.40.50.720:FF:000086">
    <property type="entry name" value="Quinate/shikimate dehydrogenase"/>
    <property type="match status" value="1"/>
</dbReference>
<feature type="binding site" evidence="9">
    <location>
        <begin position="148"/>
        <end position="152"/>
    </location>
    <ligand>
        <name>NADP(+)</name>
        <dbReference type="ChEBI" id="CHEBI:58349"/>
    </ligand>
</feature>
<dbReference type="InterPro" id="IPR013708">
    <property type="entry name" value="Shikimate_DH-bd_N"/>
</dbReference>
<comment type="pathway">
    <text evidence="8">Aromatic compound metabolism; 3,4-dihydroxybenzoate biosynthesis; 3-dehydroquinate from D-quinate (NAD(+) route).</text>
</comment>
<keyword evidence="14" id="KW-1185">Reference proteome</keyword>
<dbReference type="SUPFAM" id="SSF51735">
    <property type="entry name" value="NAD(P)-binding Rossmann-fold domains"/>
    <property type="match status" value="1"/>
</dbReference>
<feature type="binding site" evidence="9">
    <location>
        <begin position="33"/>
        <end position="35"/>
    </location>
    <ligand>
        <name>shikimate</name>
        <dbReference type="ChEBI" id="CHEBI:36208"/>
    </ligand>
</feature>